<evidence type="ECO:0000313" key="1">
    <source>
        <dbReference type="EMBL" id="KAJ0176427.1"/>
    </source>
</evidence>
<name>A0ACC1CYR9_9NEOP</name>
<protein>
    <submittedName>
        <fullName evidence="1">Uncharacterized protein</fullName>
    </submittedName>
</protein>
<sequence length="77" mass="8898">MHISGDNGSYYEDATVPAVQNFAKKPFVTLSKNCIWGSKKPFDEKRFEPVPLKVPFSAPRNKLVIKYYLTLHLTDFY</sequence>
<proteinExistence type="predicted"/>
<comment type="caution">
    <text evidence="1">The sequence shown here is derived from an EMBL/GenBank/DDBJ whole genome shotgun (WGS) entry which is preliminary data.</text>
</comment>
<keyword evidence="2" id="KW-1185">Reference proteome</keyword>
<gene>
    <name evidence="1" type="ORF">K1T71_007606</name>
</gene>
<reference evidence="1 2" key="1">
    <citation type="journal article" date="2021" name="Front. Genet.">
        <title>Chromosome-Level Genome Assembly Reveals Significant Gene Expansion in the Toll and IMD Signaling Pathways of Dendrolimus kikuchii.</title>
        <authorList>
            <person name="Zhou J."/>
            <person name="Wu P."/>
            <person name="Xiong Z."/>
            <person name="Liu N."/>
            <person name="Zhao N."/>
            <person name="Ji M."/>
            <person name="Qiu Y."/>
            <person name="Yang B."/>
        </authorList>
    </citation>
    <scope>NUCLEOTIDE SEQUENCE [LARGE SCALE GENOMIC DNA]</scope>
    <source>
        <strain evidence="1">Ann1</strain>
    </source>
</reference>
<evidence type="ECO:0000313" key="2">
    <source>
        <dbReference type="Proteomes" id="UP000824533"/>
    </source>
</evidence>
<dbReference type="Proteomes" id="UP000824533">
    <property type="component" value="Linkage Group LG13"/>
</dbReference>
<organism evidence="1 2">
    <name type="scientific">Dendrolimus kikuchii</name>
    <dbReference type="NCBI Taxonomy" id="765133"/>
    <lineage>
        <taxon>Eukaryota</taxon>
        <taxon>Metazoa</taxon>
        <taxon>Ecdysozoa</taxon>
        <taxon>Arthropoda</taxon>
        <taxon>Hexapoda</taxon>
        <taxon>Insecta</taxon>
        <taxon>Pterygota</taxon>
        <taxon>Neoptera</taxon>
        <taxon>Endopterygota</taxon>
        <taxon>Lepidoptera</taxon>
        <taxon>Glossata</taxon>
        <taxon>Ditrysia</taxon>
        <taxon>Bombycoidea</taxon>
        <taxon>Lasiocampidae</taxon>
        <taxon>Dendrolimus</taxon>
    </lineage>
</organism>
<dbReference type="EMBL" id="CM034399">
    <property type="protein sequence ID" value="KAJ0176427.1"/>
    <property type="molecule type" value="Genomic_DNA"/>
</dbReference>
<accession>A0ACC1CYR9</accession>